<dbReference type="EMBL" id="JARJCM010000293">
    <property type="protein sequence ID" value="KAJ7019414.1"/>
    <property type="molecule type" value="Genomic_DNA"/>
</dbReference>
<organism evidence="1 3">
    <name type="scientific">Mycena alexandri</name>
    <dbReference type="NCBI Taxonomy" id="1745969"/>
    <lineage>
        <taxon>Eukaryota</taxon>
        <taxon>Fungi</taxon>
        <taxon>Dikarya</taxon>
        <taxon>Basidiomycota</taxon>
        <taxon>Agaricomycotina</taxon>
        <taxon>Agaricomycetes</taxon>
        <taxon>Agaricomycetidae</taxon>
        <taxon>Agaricales</taxon>
        <taxon>Marasmiineae</taxon>
        <taxon>Mycenaceae</taxon>
        <taxon>Mycena</taxon>
    </lineage>
</organism>
<evidence type="ECO:0000313" key="3">
    <source>
        <dbReference type="Proteomes" id="UP001218188"/>
    </source>
</evidence>
<dbReference type="AlphaFoldDB" id="A0AAD6RZU9"/>
<protein>
    <submittedName>
        <fullName evidence="1">Uncharacterized protein</fullName>
    </submittedName>
</protein>
<dbReference type="EMBL" id="JARJCM010000371">
    <property type="protein sequence ID" value="KAJ7017898.1"/>
    <property type="molecule type" value="Genomic_DNA"/>
</dbReference>
<evidence type="ECO:0000313" key="2">
    <source>
        <dbReference type="EMBL" id="KAJ7019414.1"/>
    </source>
</evidence>
<sequence length="76" mass="8724">MSITKFCVCWPPLLWSHPTLHPVAGFSHCWIPSLSPTRRISPTTTSYTLSVPAWPIRFARSRLNFTALRRPRFSPS</sequence>
<gene>
    <name evidence="2" type="ORF">C8F04DRAFT_1147485</name>
    <name evidence="1" type="ORF">C8F04DRAFT_1153791</name>
</gene>
<proteinExistence type="predicted"/>
<accession>A0AAD6RZU9</accession>
<keyword evidence="3" id="KW-1185">Reference proteome</keyword>
<evidence type="ECO:0000313" key="1">
    <source>
        <dbReference type="EMBL" id="KAJ7017898.1"/>
    </source>
</evidence>
<comment type="caution">
    <text evidence="1">The sequence shown here is derived from an EMBL/GenBank/DDBJ whole genome shotgun (WGS) entry which is preliminary data.</text>
</comment>
<reference evidence="1" key="1">
    <citation type="submission" date="2023-03" db="EMBL/GenBank/DDBJ databases">
        <title>Massive genome expansion in bonnet fungi (Mycena s.s.) driven by repeated elements and novel gene families across ecological guilds.</title>
        <authorList>
            <consortium name="Lawrence Berkeley National Laboratory"/>
            <person name="Harder C.B."/>
            <person name="Miyauchi S."/>
            <person name="Viragh M."/>
            <person name="Kuo A."/>
            <person name="Thoen E."/>
            <person name="Andreopoulos B."/>
            <person name="Lu D."/>
            <person name="Skrede I."/>
            <person name="Drula E."/>
            <person name="Henrissat B."/>
            <person name="Morin E."/>
            <person name="Kohler A."/>
            <person name="Barry K."/>
            <person name="LaButti K."/>
            <person name="Morin E."/>
            <person name="Salamov A."/>
            <person name="Lipzen A."/>
            <person name="Mereny Z."/>
            <person name="Hegedus B."/>
            <person name="Baldrian P."/>
            <person name="Stursova M."/>
            <person name="Weitz H."/>
            <person name="Taylor A."/>
            <person name="Grigoriev I.V."/>
            <person name="Nagy L.G."/>
            <person name="Martin F."/>
            <person name="Kauserud H."/>
        </authorList>
    </citation>
    <scope>NUCLEOTIDE SEQUENCE</scope>
    <source>
        <strain evidence="1">CBHHK200</strain>
    </source>
</reference>
<name>A0AAD6RZU9_9AGAR</name>
<dbReference type="Proteomes" id="UP001218188">
    <property type="component" value="Unassembled WGS sequence"/>
</dbReference>